<keyword evidence="7 8" id="KW-0472">Membrane</keyword>
<feature type="transmembrane region" description="Helical" evidence="8">
    <location>
        <begin position="96"/>
        <end position="125"/>
    </location>
</feature>
<evidence type="ECO:0000256" key="7">
    <source>
        <dbReference type="ARBA" id="ARBA00023136"/>
    </source>
</evidence>
<accession>A0ABS4GEF6</accession>
<evidence type="ECO:0000313" key="10">
    <source>
        <dbReference type="EMBL" id="MBP1925887.1"/>
    </source>
</evidence>
<keyword evidence="2" id="KW-0813">Transport</keyword>
<dbReference type="InterPro" id="IPR003352">
    <property type="entry name" value="PTS_EIIC"/>
</dbReference>
<evidence type="ECO:0000256" key="6">
    <source>
        <dbReference type="ARBA" id="ARBA00022989"/>
    </source>
</evidence>
<evidence type="ECO:0000259" key="9">
    <source>
        <dbReference type="Pfam" id="PF13303"/>
    </source>
</evidence>
<comment type="caution">
    <text evidence="10">The sequence shown here is derived from an EMBL/GenBank/DDBJ whole genome shotgun (WGS) entry which is preliminary data.</text>
</comment>
<proteinExistence type="predicted"/>
<feature type="transmembrane region" description="Helical" evidence="8">
    <location>
        <begin position="137"/>
        <end position="165"/>
    </location>
</feature>
<evidence type="ECO:0000256" key="8">
    <source>
        <dbReference type="SAM" id="Phobius"/>
    </source>
</evidence>
<evidence type="ECO:0000313" key="11">
    <source>
        <dbReference type="Proteomes" id="UP001519342"/>
    </source>
</evidence>
<evidence type="ECO:0000256" key="3">
    <source>
        <dbReference type="ARBA" id="ARBA00022475"/>
    </source>
</evidence>
<keyword evidence="3" id="KW-1003">Cell membrane</keyword>
<feature type="transmembrane region" description="Helical" evidence="8">
    <location>
        <begin position="317"/>
        <end position="338"/>
    </location>
</feature>
<feature type="transmembrane region" description="Helical" evidence="8">
    <location>
        <begin position="171"/>
        <end position="195"/>
    </location>
</feature>
<dbReference type="Proteomes" id="UP001519342">
    <property type="component" value="Unassembled WGS sequence"/>
</dbReference>
<name>A0ABS4GEF6_9FIRM</name>
<evidence type="ECO:0000256" key="2">
    <source>
        <dbReference type="ARBA" id="ARBA00022448"/>
    </source>
</evidence>
<keyword evidence="6 8" id="KW-1133">Transmembrane helix</keyword>
<evidence type="ECO:0000256" key="1">
    <source>
        <dbReference type="ARBA" id="ARBA00004651"/>
    </source>
</evidence>
<keyword evidence="11" id="KW-1185">Reference proteome</keyword>
<organism evidence="10 11">
    <name type="scientific">Sedimentibacter acidaminivorans</name>
    <dbReference type="NCBI Taxonomy" id="913099"/>
    <lineage>
        <taxon>Bacteria</taxon>
        <taxon>Bacillati</taxon>
        <taxon>Bacillota</taxon>
        <taxon>Tissierellia</taxon>
        <taxon>Sedimentibacter</taxon>
    </lineage>
</organism>
<evidence type="ECO:0000256" key="4">
    <source>
        <dbReference type="ARBA" id="ARBA00022597"/>
    </source>
</evidence>
<dbReference type="Pfam" id="PF13303">
    <property type="entry name" value="PTS_EIIC_2"/>
    <property type="match status" value="1"/>
</dbReference>
<keyword evidence="5 8" id="KW-0812">Transmembrane</keyword>
<keyword evidence="4" id="KW-0762">Sugar transport</keyword>
<sequence length="357" mass="37171">MSKNETTKNEVKNETKFKKFLKRKNIEISVQRYLIDALGLMAQGLFASLLIGTIMKTIGVKLHIPFLNETIWPIAQQMTGAAIGVSVAYGLKSPALVLFASAITGTAGNALGGPAGAFIAAILGAEFGKIVSKETKIDIIITPAVTIIVGVLVGTAVGPAIGAFMTATGNLIMYATTLQPFIMGVLVSVIVGITLTLPISSAALCMMLGLTGIAGGAATAGCCAQMVGFAVMSYKENGWGGIASQGLGTSMLQVPNIVRNPKIWIPPMLVGAITGPMATMIFQMENSPIGSGMGTSGLVGIIETIPAMEAAGKGGGMMWIGILLLYIVIPVVLTPIIANFMRKKGWIKENDLKLNLE</sequence>
<feature type="transmembrane region" description="Helical" evidence="8">
    <location>
        <begin position="207"/>
        <end position="231"/>
    </location>
</feature>
<dbReference type="EMBL" id="JAGGKS010000004">
    <property type="protein sequence ID" value="MBP1925887.1"/>
    <property type="molecule type" value="Genomic_DNA"/>
</dbReference>
<evidence type="ECO:0000256" key="5">
    <source>
        <dbReference type="ARBA" id="ARBA00022692"/>
    </source>
</evidence>
<comment type="subcellular location">
    <subcellularLocation>
        <location evidence="1">Cell membrane</location>
        <topology evidence="1">Multi-pass membrane protein</topology>
    </subcellularLocation>
</comment>
<dbReference type="RefSeq" id="WP_209511620.1">
    <property type="nucleotide sequence ID" value="NZ_JAGGKS010000004.1"/>
</dbReference>
<feature type="domain" description="Phosphotransferase system EIIC" evidence="9">
    <location>
        <begin position="36"/>
        <end position="354"/>
    </location>
</feature>
<feature type="transmembrane region" description="Helical" evidence="8">
    <location>
        <begin position="33"/>
        <end position="55"/>
    </location>
</feature>
<gene>
    <name evidence="10" type="ORF">J2Z76_001748</name>
</gene>
<reference evidence="10 11" key="1">
    <citation type="submission" date="2021-03" db="EMBL/GenBank/DDBJ databases">
        <title>Genomic Encyclopedia of Type Strains, Phase IV (KMG-IV): sequencing the most valuable type-strain genomes for metagenomic binning, comparative biology and taxonomic classification.</title>
        <authorList>
            <person name="Goeker M."/>
        </authorList>
    </citation>
    <scope>NUCLEOTIDE SEQUENCE [LARGE SCALE GENOMIC DNA]</scope>
    <source>
        <strain evidence="10 11">DSM 24004</strain>
    </source>
</reference>
<feature type="transmembrane region" description="Helical" evidence="8">
    <location>
        <begin position="263"/>
        <end position="282"/>
    </location>
</feature>
<feature type="transmembrane region" description="Helical" evidence="8">
    <location>
        <begin position="289"/>
        <end position="311"/>
    </location>
</feature>
<protein>
    <submittedName>
        <fullName evidence="10">Membrane protein</fullName>
    </submittedName>
</protein>